<dbReference type="PROSITE" id="PS50105">
    <property type="entry name" value="SAM_DOMAIN"/>
    <property type="match status" value="1"/>
</dbReference>
<gene>
    <name evidence="3" type="ORF">NDU88_011247</name>
</gene>
<dbReference type="GO" id="GO:0009898">
    <property type="term" value="C:cytoplasmic side of plasma membrane"/>
    <property type="evidence" value="ECO:0007669"/>
    <property type="project" value="TreeGrafter"/>
</dbReference>
<dbReference type="InterPro" id="IPR052268">
    <property type="entry name" value="SAM_domain-containing_protein"/>
</dbReference>
<evidence type="ECO:0000256" key="1">
    <source>
        <dbReference type="SAM" id="MobiDB-lite"/>
    </source>
</evidence>
<dbReference type="PANTHER" id="PTHR20843:SF0">
    <property type="entry name" value="PROTEIN AVEUGLE"/>
    <property type="match status" value="1"/>
</dbReference>
<dbReference type="Gene3D" id="1.10.150.50">
    <property type="entry name" value="Transcription Factor, Ets-1"/>
    <property type="match status" value="1"/>
</dbReference>
<dbReference type="Proteomes" id="UP001066276">
    <property type="component" value="Chromosome 5"/>
</dbReference>
<reference evidence="3" key="1">
    <citation type="journal article" date="2022" name="bioRxiv">
        <title>Sequencing and chromosome-scale assembly of the giantPleurodeles waltlgenome.</title>
        <authorList>
            <person name="Brown T."/>
            <person name="Elewa A."/>
            <person name="Iarovenko S."/>
            <person name="Subramanian E."/>
            <person name="Araus A.J."/>
            <person name="Petzold A."/>
            <person name="Susuki M."/>
            <person name="Suzuki K.-i.T."/>
            <person name="Hayashi T."/>
            <person name="Toyoda A."/>
            <person name="Oliveira C."/>
            <person name="Osipova E."/>
            <person name="Leigh N.D."/>
            <person name="Simon A."/>
            <person name="Yun M.H."/>
        </authorList>
    </citation>
    <scope>NUCLEOTIDE SEQUENCE</scope>
    <source>
        <strain evidence="3">20211129_DDA</strain>
        <tissue evidence="3">Liver</tissue>
    </source>
</reference>
<dbReference type="EMBL" id="JANPWB010000009">
    <property type="protein sequence ID" value="KAJ1158559.1"/>
    <property type="molecule type" value="Genomic_DNA"/>
</dbReference>
<feature type="compositionally biased region" description="Polar residues" evidence="1">
    <location>
        <begin position="1"/>
        <end position="11"/>
    </location>
</feature>
<protein>
    <recommendedName>
        <fullName evidence="2">SAM domain-containing protein</fullName>
    </recommendedName>
</protein>
<name>A0AAV7S1Z8_PLEWA</name>
<evidence type="ECO:0000313" key="4">
    <source>
        <dbReference type="Proteomes" id="UP001066276"/>
    </source>
</evidence>
<evidence type="ECO:0000259" key="2">
    <source>
        <dbReference type="PROSITE" id="PS50105"/>
    </source>
</evidence>
<evidence type="ECO:0000313" key="3">
    <source>
        <dbReference type="EMBL" id="KAJ1158559.1"/>
    </source>
</evidence>
<feature type="domain" description="SAM" evidence="2">
    <location>
        <begin position="26"/>
        <end position="92"/>
    </location>
</feature>
<dbReference type="InterPro" id="IPR013761">
    <property type="entry name" value="SAM/pointed_sf"/>
</dbReference>
<accession>A0AAV7S1Z8</accession>
<keyword evidence="4" id="KW-1185">Reference proteome</keyword>
<dbReference type="InterPro" id="IPR001660">
    <property type="entry name" value="SAM"/>
</dbReference>
<dbReference type="SMART" id="SM00454">
    <property type="entry name" value="SAM"/>
    <property type="match status" value="1"/>
</dbReference>
<proteinExistence type="predicted"/>
<sequence length="104" mass="11677">MEPSAQDSSGGQRPKHSALKKPISQWSVEDVCHWLRSGEFACSAPIVDLAQIHAISGRALLRLTDEKLEKMGVGTRSQRQDLMERVLKLRLQQEIEDLLLITEA</sequence>
<dbReference type="SUPFAM" id="SSF47769">
    <property type="entry name" value="SAM/Pointed domain"/>
    <property type="match status" value="1"/>
</dbReference>
<comment type="caution">
    <text evidence="3">The sequence shown here is derived from an EMBL/GenBank/DDBJ whole genome shotgun (WGS) entry which is preliminary data.</text>
</comment>
<organism evidence="3 4">
    <name type="scientific">Pleurodeles waltl</name>
    <name type="common">Iberian ribbed newt</name>
    <dbReference type="NCBI Taxonomy" id="8319"/>
    <lineage>
        <taxon>Eukaryota</taxon>
        <taxon>Metazoa</taxon>
        <taxon>Chordata</taxon>
        <taxon>Craniata</taxon>
        <taxon>Vertebrata</taxon>
        <taxon>Euteleostomi</taxon>
        <taxon>Amphibia</taxon>
        <taxon>Batrachia</taxon>
        <taxon>Caudata</taxon>
        <taxon>Salamandroidea</taxon>
        <taxon>Salamandridae</taxon>
        <taxon>Pleurodelinae</taxon>
        <taxon>Pleurodeles</taxon>
    </lineage>
</organism>
<dbReference type="AlphaFoldDB" id="A0AAV7S1Z8"/>
<dbReference type="GO" id="GO:0007169">
    <property type="term" value="P:cell surface receptor protein tyrosine kinase signaling pathway"/>
    <property type="evidence" value="ECO:0007669"/>
    <property type="project" value="TreeGrafter"/>
</dbReference>
<dbReference type="PANTHER" id="PTHR20843">
    <property type="entry name" value="STERILE ALPHA MOTIF DOMAIN CONTAINING PROTEIN 10"/>
    <property type="match status" value="1"/>
</dbReference>
<feature type="region of interest" description="Disordered" evidence="1">
    <location>
        <begin position="1"/>
        <end position="22"/>
    </location>
</feature>
<dbReference type="Pfam" id="PF07647">
    <property type="entry name" value="SAM_2"/>
    <property type="match status" value="1"/>
</dbReference>